<dbReference type="AlphaFoldDB" id="A0A645I1U7"/>
<evidence type="ECO:0000313" key="1">
    <source>
        <dbReference type="EMBL" id="MPN44826.1"/>
    </source>
</evidence>
<reference evidence="1" key="1">
    <citation type="submission" date="2019-08" db="EMBL/GenBank/DDBJ databases">
        <authorList>
            <person name="Kucharzyk K."/>
            <person name="Murdoch R.W."/>
            <person name="Higgins S."/>
            <person name="Loffler F."/>
        </authorList>
    </citation>
    <scope>NUCLEOTIDE SEQUENCE</scope>
</reference>
<dbReference type="EMBL" id="VSSQ01104250">
    <property type="protein sequence ID" value="MPN44826.1"/>
    <property type="molecule type" value="Genomic_DNA"/>
</dbReference>
<gene>
    <name evidence="1" type="ORF">SDC9_192393</name>
</gene>
<organism evidence="1">
    <name type="scientific">bioreactor metagenome</name>
    <dbReference type="NCBI Taxonomy" id="1076179"/>
    <lineage>
        <taxon>unclassified sequences</taxon>
        <taxon>metagenomes</taxon>
        <taxon>ecological metagenomes</taxon>
    </lineage>
</organism>
<sequence length="46" mass="5068">MVFRKINVLVSDGEYAVCDYSGKSGWIQLYDEVIVTGKDLADGKAL</sequence>
<accession>A0A645I1U7</accession>
<proteinExistence type="predicted"/>
<name>A0A645I1U7_9ZZZZ</name>
<comment type="caution">
    <text evidence="1">The sequence shown here is derived from an EMBL/GenBank/DDBJ whole genome shotgun (WGS) entry which is preliminary data.</text>
</comment>
<protein>
    <submittedName>
        <fullName evidence="1">Uncharacterized protein</fullName>
    </submittedName>
</protein>